<feature type="domain" description="ANTAR" evidence="6">
    <location>
        <begin position="345"/>
        <end position="408"/>
    </location>
</feature>
<dbReference type="InterPro" id="IPR058548">
    <property type="entry name" value="MlaB-like_STAS"/>
</dbReference>
<dbReference type="PROSITE" id="PS50801">
    <property type="entry name" value="STAS"/>
    <property type="match status" value="1"/>
</dbReference>
<dbReference type="RefSeq" id="WP_152731060.1">
    <property type="nucleotide sequence ID" value="NZ_JAABOZ010000001.1"/>
</dbReference>
<dbReference type="Gene3D" id="3.30.750.24">
    <property type="entry name" value="STAS domain"/>
    <property type="match status" value="1"/>
</dbReference>
<proteinExistence type="predicted"/>
<gene>
    <name evidence="7" type="ORF">G1H19_11600</name>
</gene>
<dbReference type="SMART" id="SM00065">
    <property type="entry name" value="GAF"/>
    <property type="match status" value="1"/>
</dbReference>
<dbReference type="Pfam" id="PF03861">
    <property type="entry name" value="ANTAR"/>
    <property type="match status" value="1"/>
</dbReference>
<name>A0A7K3WE74_9ACTN</name>
<dbReference type="InterPro" id="IPR036388">
    <property type="entry name" value="WH-like_DNA-bd_sf"/>
</dbReference>
<organism evidence="7 8">
    <name type="scientific">Goekera deserti</name>
    <dbReference type="NCBI Taxonomy" id="2497753"/>
    <lineage>
        <taxon>Bacteria</taxon>
        <taxon>Bacillati</taxon>
        <taxon>Actinomycetota</taxon>
        <taxon>Actinomycetes</taxon>
        <taxon>Geodermatophilales</taxon>
        <taxon>Geodermatophilaceae</taxon>
        <taxon>Goekera</taxon>
    </lineage>
</organism>
<keyword evidence="1" id="KW-0808">Transferase</keyword>
<dbReference type="GO" id="GO:0003723">
    <property type="term" value="F:RNA binding"/>
    <property type="evidence" value="ECO:0007669"/>
    <property type="project" value="InterPro"/>
</dbReference>
<keyword evidence="4" id="KW-0804">Transcription</keyword>
<evidence type="ECO:0000313" key="7">
    <source>
        <dbReference type="EMBL" id="NEL54646.1"/>
    </source>
</evidence>
<protein>
    <submittedName>
        <fullName evidence="7">ANTAR domain-containing protein</fullName>
    </submittedName>
</protein>
<feature type="domain" description="STAS" evidence="5">
    <location>
        <begin position="22"/>
        <end position="106"/>
    </location>
</feature>
<dbReference type="InterPro" id="IPR005561">
    <property type="entry name" value="ANTAR"/>
</dbReference>
<dbReference type="InterPro" id="IPR036513">
    <property type="entry name" value="STAS_dom_sf"/>
</dbReference>
<keyword evidence="8" id="KW-1185">Reference proteome</keyword>
<evidence type="ECO:0000256" key="2">
    <source>
        <dbReference type="ARBA" id="ARBA00022777"/>
    </source>
</evidence>
<dbReference type="Gene3D" id="3.30.450.40">
    <property type="match status" value="1"/>
</dbReference>
<dbReference type="Proteomes" id="UP000470470">
    <property type="component" value="Unassembled WGS sequence"/>
</dbReference>
<evidence type="ECO:0000259" key="6">
    <source>
        <dbReference type="PROSITE" id="PS50921"/>
    </source>
</evidence>
<dbReference type="Gene3D" id="1.10.10.10">
    <property type="entry name" value="Winged helix-like DNA-binding domain superfamily/Winged helix DNA-binding domain"/>
    <property type="match status" value="1"/>
</dbReference>
<dbReference type="InterPro" id="IPR002645">
    <property type="entry name" value="STAS_dom"/>
</dbReference>
<keyword evidence="3" id="KW-0805">Transcription regulation</keyword>
<evidence type="ECO:0000256" key="3">
    <source>
        <dbReference type="ARBA" id="ARBA00023015"/>
    </source>
</evidence>
<evidence type="ECO:0000256" key="1">
    <source>
        <dbReference type="ARBA" id="ARBA00022679"/>
    </source>
</evidence>
<dbReference type="InterPro" id="IPR029016">
    <property type="entry name" value="GAF-like_dom_sf"/>
</dbReference>
<dbReference type="GO" id="GO:0016301">
    <property type="term" value="F:kinase activity"/>
    <property type="evidence" value="ECO:0007669"/>
    <property type="project" value="UniProtKB-KW"/>
</dbReference>
<sequence length="413" mass="43164">MSGTQVVDRAQDVSVAVHVQEPGLTTVTVVGELDHSSESVLTAALAEAWDAWPESVTVDLREVTFVNARGLACLLRTSRTRSARGARLVLQCRPGLVARLLVLVGLARHVEEVLATDPAPARLELVSTPGPDGATPAPTRPRLSAVRATGAEPVQPGAYPGLRALPTPVVDRPATAAGPSTTPPPSRCPAAAGRAALVALDRALAGAGGDVECTRRAVLDHVLQAVPGAQHSSLTTTAARRSQGDTMSSSAAAADLAALQRRSGEGPVLDCIRAEAEVYTRDLHADQRWPLLARRAARGAAHSLLTFRLEHEGQRLGALSMHSDRSDAFGTDARELAGQLAARAATGLGNAQLRRALHRAVASRDVIGQAKGILMARHGLTADQAFDVLAQVSQQRNTPVVDLAEALARTGQL</sequence>
<comment type="caution">
    <text evidence="7">The sequence shown here is derived from an EMBL/GenBank/DDBJ whole genome shotgun (WGS) entry which is preliminary data.</text>
</comment>
<dbReference type="PROSITE" id="PS50921">
    <property type="entry name" value="ANTAR"/>
    <property type="match status" value="1"/>
</dbReference>
<dbReference type="AlphaFoldDB" id="A0A7K3WE74"/>
<dbReference type="SUPFAM" id="SSF52091">
    <property type="entry name" value="SpoIIaa-like"/>
    <property type="match status" value="1"/>
</dbReference>
<dbReference type="EMBL" id="JAAGWK010000015">
    <property type="protein sequence ID" value="NEL54646.1"/>
    <property type="molecule type" value="Genomic_DNA"/>
</dbReference>
<dbReference type="SUPFAM" id="SSF52172">
    <property type="entry name" value="CheY-like"/>
    <property type="match status" value="1"/>
</dbReference>
<dbReference type="SMART" id="SM01012">
    <property type="entry name" value="ANTAR"/>
    <property type="match status" value="1"/>
</dbReference>
<dbReference type="Pfam" id="PF13185">
    <property type="entry name" value="GAF_2"/>
    <property type="match status" value="1"/>
</dbReference>
<evidence type="ECO:0000313" key="8">
    <source>
        <dbReference type="Proteomes" id="UP000470470"/>
    </source>
</evidence>
<dbReference type="CDD" id="cd07043">
    <property type="entry name" value="STAS_anti-anti-sigma_factors"/>
    <property type="match status" value="1"/>
</dbReference>
<dbReference type="Pfam" id="PF13466">
    <property type="entry name" value="STAS_2"/>
    <property type="match status" value="1"/>
</dbReference>
<evidence type="ECO:0000259" key="5">
    <source>
        <dbReference type="PROSITE" id="PS50801"/>
    </source>
</evidence>
<evidence type="ECO:0000256" key="4">
    <source>
        <dbReference type="ARBA" id="ARBA00023163"/>
    </source>
</evidence>
<dbReference type="InterPro" id="IPR003018">
    <property type="entry name" value="GAF"/>
</dbReference>
<accession>A0A7K3WE74</accession>
<dbReference type="InterPro" id="IPR011006">
    <property type="entry name" value="CheY-like_superfamily"/>
</dbReference>
<reference evidence="7 8" key="1">
    <citation type="submission" date="2020-02" db="EMBL/GenBank/DDBJ databases">
        <title>The whole genome sequence of CPCC 205119.</title>
        <authorList>
            <person name="Jiang Z."/>
        </authorList>
    </citation>
    <scope>NUCLEOTIDE SEQUENCE [LARGE SCALE GENOMIC DNA]</scope>
    <source>
        <strain evidence="7 8">CPCC 205119</strain>
    </source>
</reference>
<keyword evidence="2" id="KW-0418">Kinase</keyword>
<dbReference type="SUPFAM" id="SSF55781">
    <property type="entry name" value="GAF domain-like"/>
    <property type="match status" value="1"/>
</dbReference>